<proteinExistence type="predicted"/>
<sequence length="399" mass="44253">MPQMKKVKTAIIGCGTICNRIYAPNLMEKFHIIDLVACADRIPERAQALADKYSLKVMTNEEIYQDPEIEIVVNLTCPESHYEVSKAAILAGKNVYCEKMMAVTLEEGKELYALAKEKGVQYTIAPDTFLGGSWQTARKALDDGLIGTPVAMVCCYSSNYQFDGEMSDIDPDHFMFVLHPGGGIPYDFGGYYLHNIINLLGSVKRVGGFCKTMYPDRIYRNPRHPNYKEPVHVETPTSIAGALEFENGVHGTLMITSDSVPRFVFQIMGTQGILVLNDPNFFGGSVKVIRSGAAPIEPFQEAPSGMSAFFPTECTLPITHPFREDSRGVGIADMAYALRNGRRPRAHMDLGFHAFEVMHGIWRSGDTGKIYELTSHCERPKPLRSLGLSGTAEEFTLDD</sequence>
<evidence type="ECO:0000256" key="1">
    <source>
        <dbReference type="ARBA" id="ARBA00023002"/>
    </source>
</evidence>
<dbReference type="SUPFAM" id="SSF51735">
    <property type="entry name" value="NAD(P)-binding Rossmann-fold domains"/>
    <property type="match status" value="1"/>
</dbReference>
<evidence type="ECO:0000313" key="5">
    <source>
        <dbReference type="Proteomes" id="UP001524473"/>
    </source>
</evidence>
<evidence type="ECO:0000259" key="3">
    <source>
        <dbReference type="Pfam" id="PF22725"/>
    </source>
</evidence>
<evidence type="ECO:0000259" key="2">
    <source>
        <dbReference type="Pfam" id="PF01408"/>
    </source>
</evidence>
<dbReference type="Gene3D" id="3.40.50.720">
    <property type="entry name" value="NAD(P)-binding Rossmann-like Domain"/>
    <property type="match status" value="1"/>
</dbReference>
<feature type="domain" description="Gfo/Idh/MocA-like oxidoreductase N-terminal" evidence="2">
    <location>
        <begin position="8"/>
        <end position="124"/>
    </location>
</feature>
<dbReference type="GeneID" id="90531797"/>
<keyword evidence="5" id="KW-1185">Reference proteome</keyword>
<dbReference type="Pfam" id="PF22725">
    <property type="entry name" value="GFO_IDH_MocA_C3"/>
    <property type="match status" value="1"/>
</dbReference>
<dbReference type="InterPro" id="IPR055170">
    <property type="entry name" value="GFO_IDH_MocA-like_dom"/>
</dbReference>
<dbReference type="EMBL" id="JANFZH010000005">
    <property type="protein sequence ID" value="MCQ4838940.1"/>
    <property type="molecule type" value="Genomic_DNA"/>
</dbReference>
<gene>
    <name evidence="4" type="ORF">NE695_03300</name>
</gene>
<comment type="caution">
    <text evidence="4">The sequence shown here is derived from an EMBL/GenBank/DDBJ whole genome shotgun (WGS) entry which is preliminary data.</text>
</comment>
<dbReference type="PANTHER" id="PTHR43818">
    <property type="entry name" value="BCDNA.GH03377"/>
    <property type="match status" value="1"/>
</dbReference>
<accession>A0ABT1RWD6</accession>
<organism evidence="4 5">
    <name type="scientific">Neglectibacter timonensis</name>
    <dbReference type="NCBI Taxonomy" id="1776382"/>
    <lineage>
        <taxon>Bacteria</taxon>
        <taxon>Bacillati</taxon>
        <taxon>Bacillota</taxon>
        <taxon>Clostridia</taxon>
        <taxon>Eubacteriales</taxon>
        <taxon>Oscillospiraceae</taxon>
        <taxon>Neglectibacter</taxon>
    </lineage>
</organism>
<dbReference type="SUPFAM" id="SSF55347">
    <property type="entry name" value="Glyceraldehyde-3-phosphate dehydrogenase-like, C-terminal domain"/>
    <property type="match status" value="1"/>
</dbReference>
<protein>
    <submittedName>
        <fullName evidence="4">Gfo/Idh/MocA family oxidoreductase</fullName>
    </submittedName>
</protein>
<feature type="domain" description="GFO/IDH/MocA-like oxidoreductase" evidence="3">
    <location>
        <begin position="134"/>
        <end position="274"/>
    </location>
</feature>
<dbReference type="PANTHER" id="PTHR43818:SF11">
    <property type="entry name" value="BCDNA.GH03377"/>
    <property type="match status" value="1"/>
</dbReference>
<dbReference type="Pfam" id="PF01408">
    <property type="entry name" value="GFO_IDH_MocA"/>
    <property type="match status" value="1"/>
</dbReference>
<reference evidence="4 5" key="1">
    <citation type="submission" date="2022-06" db="EMBL/GenBank/DDBJ databases">
        <title>Isolation of gut microbiota from human fecal samples.</title>
        <authorList>
            <person name="Pamer E.G."/>
            <person name="Barat B."/>
            <person name="Waligurski E."/>
            <person name="Medina S."/>
            <person name="Paddock L."/>
            <person name="Mostad J."/>
        </authorList>
    </citation>
    <scope>NUCLEOTIDE SEQUENCE [LARGE SCALE GENOMIC DNA]</scope>
    <source>
        <strain evidence="4 5">DFI.9.73</strain>
    </source>
</reference>
<dbReference type="Proteomes" id="UP001524473">
    <property type="component" value="Unassembled WGS sequence"/>
</dbReference>
<keyword evidence="1" id="KW-0560">Oxidoreductase</keyword>
<name>A0ABT1RWD6_9FIRM</name>
<dbReference type="RefSeq" id="WP_082942103.1">
    <property type="nucleotide sequence ID" value="NZ_CABKVV010000012.1"/>
</dbReference>
<dbReference type="InterPro" id="IPR036291">
    <property type="entry name" value="NAD(P)-bd_dom_sf"/>
</dbReference>
<dbReference type="InterPro" id="IPR050463">
    <property type="entry name" value="Gfo/Idh/MocA_oxidrdct_glycsds"/>
</dbReference>
<dbReference type="Gene3D" id="3.30.360.10">
    <property type="entry name" value="Dihydrodipicolinate Reductase, domain 2"/>
    <property type="match status" value="1"/>
</dbReference>
<evidence type="ECO:0000313" key="4">
    <source>
        <dbReference type="EMBL" id="MCQ4838940.1"/>
    </source>
</evidence>
<dbReference type="InterPro" id="IPR000683">
    <property type="entry name" value="Gfo/Idh/MocA-like_OxRdtase_N"/>
</dbReference>